<evidence type="ECO:0000256" key="12">
    <source>
        <dbReference type="SAM" id="Phobius"/>
    </source>
</evidence>
<proteinExistence type="inferred from homology"/>
<comment type="subcellular location">
    <subcellularLocation>
        <location evidence="1">Cell membrane</location>
        <topology evidence="1">Multi-pass membrane protein</topology>
    </subcellularLocation>
</comment>
<feature type="transmembrane region" description="Helical" evidence="12">
    <location>
        <begin position="651"/>
        <end position="673"/>
    </location>
</feature>
<dbReference type="Pfam" id="PF00003">
    <property type="entry name" value="7tm_3"/>
    <property type="match status" value="1"/>
</dbReference>
<keyword evidence="3 12" id="KW-0812">Transmembrane</keyword>
<sequence>MIHTIEMINKSPLLPNVTLGYEIYDTCADPTTAIKTVMRLMDDKSDSAENCIPLKCSYTNYNSTVKAVIGESHSEISIVIAHLLSVPLIPQISYESTSEILSQKTRFPSFLRTIPSDTYQSKAMAELALHLNWISVGAIGSDDEYGKYGVESFIDHAQELGLCVPFKEIVPAYMFREESSNHQKKIAEVIKNSSAEAIVLFTKPENVERIIQEAIKHNLTKTWIASDAWAISTKIAQIKGIETVGKIIGITCRRQTVPGFKNYIRNLLANDPPDSNFLRQYKEHYPPCSKKTEPNIQNSLTNTNSKTVNVSQCTDDNFLIQEIDTDIFFGVYLAINAVAQALAKLLRCDSTKCDRDFSFPTWEASNSPLLFLLITLFKLEIHVPMCDITDANCSKKCNPGYEWKETNLKCCKECIPCPEGSFSAGGSQAECKRCDKMEHSTVGSEKCIPKNTVHLKWDDSFVIVLVFFEVAGFITTLIAAVIFTVYFNTPVVKSAGGYLCYIMFASLLASFGSICTFIAKPTTTLCKISYPLFAISFTLCVSCILANLFQIFVGFTFEKSINEKLQRFNNPLFIVTVCTGLQVIFCALWLVVSPPYVYNNEETFPIYILIECKLGSTIAIWGVIGYVALLAVVCFIFAFKGRHLPDLYKNAKYISLSMLVFFVVWAIFIPVHLTVPGMYVPAAEGFASLLSSYSILCCHFCPKCYIILFKKEQNNEKAIVDNIRNHFEKKGKSAITSRN</sequence>
<dbReference type="EMBL" id="SCEB01215826">
    <property type="protein sequence ID" value="RXM27467.1"/>
    <property type="molecule type" value="Genomic_DNA"/>
</dbReference>
<dbReference type="Proteomes" id="UP000289886">
    <property type="component" value="Unassembled WGS sequence"/>
</dbReference>
<keyword evidence="8 14" id="KW-0675">Receptor</keyword>
<feature type="transmembrane region" description="Helical" evidence="12">
    <location>
        <begin position="498"/>
        <end position="519"/>
    </location>
</feature>
<dbReference type="GO" id="GO:0004930">
    <property type="term" value="F:G protein-coupled receptor activity"/>
    <property type="evidence" value="ECO:0007669"/>
    <property type="project" value="UniProtKB-KW"/>
</dbReference>
<dbReference type="PROSITE" id="PS50259">
    <property type="entry name" value="G_PROTEIN_RECEP_F3_4"/>
    <property type="match status" value="1"/>
</dbReference>
<name>A0A444TX12_ACIRT</name>
<feature type="transmembrane region" description="Helical" evidence="12">
    <location>
        <begin position="531"/>
        <end position="552"/>
    </location>
</feature>
<evidence type="ECO:0000313" key="15">
    <source>
        <dbReference type="Proteomes" id="UP000289886"/>
    </source>
</evidence>
<dbReference type="Gene3D" id="2.10.50.30">
    <property type="entry name" value="GPCR, family 3, nine cysteines domain"/>
    <property type="match status" value="1"/>
</dbReference>
<dbReference type="AlphaFoldDB" id="A0A444TX12"/>
<evidence type="ECO:0000256" key="7">
    <source>
        <dbReference type="ARBA" id="ARBA00023136"/>
    </source>
</evidence>
<evidence type="ECO:0000256" key="6">
    <source>
        <dbReference type="ARBA" id="ARBA00023040"/>
    </source>
</evidence>
<dbReference type="FunFam" id="3.40.50.2300:FF:000016">
    <property type="entry name" value="Taste 1 receptor member 2"/>
    <property type="match status" value="1"/>
</dbReference>
<evidence type="ECO:0000313" key="14">
    <source>
        <dbReference type="EMBL" id="RXM27467.1"/>
    </source>
</evidence>
<gene>
    <name evidence="14" type="ORF">EOD39_10771</name>
</gene>
<dbReference type="GO" id="GO:0050909">
    <property type="term" value="P:sensory perception of taste"/>
    <property type="evidence" value="ECO:0007669"/>
    <property type="project" value="UniProtKB-ARBA"/>
</dbReference>
<keyword evidence="15" id="KW-1185">Reference proteome</keyword>
<dbReference type="Pfam" id="PF01094">
    <property type="entry name" value="ANF_receptor"/>
    <property type="match status" value="1"/>
</dbReference>
<keyword evidence="9" id="KW-0325">Glycoprotein</keyword>
<dbReference type="PRINTS" id="PR00592">
    <property type="entry name" value="CASENSINGR"/>
</dbReference>
<evidence type="ECO:0000256" key="10">
    <source>
        <dbReference type="ARBA" id="ARBA00023224"/>
    </source>
</evidence>
<accession>A0A444TX12</accession>
<reference evidence="14 15" key="1">
    <citation type="submission" date="2019-01" db="EMBL/GenBank/DDBJ databases">
        <title>Draft Genome and Complete Hox-Cluster Characterization of the Sterlet Sturgeon (Acipenser ruthenus).</title>
        <authorList>
            <person name="Wei Q."/>
        </authorList>
    </citation>
    <scope>NUCLEOTIDE SEQUENCE [LARGE SCALE GENOMIC DNA]</scope>
    <source>
        <strain evidence="14">WHYD16114868_AA</strain>
        <tissue evidence="14">Blood</tissue>
    </source>
</reference>
<keyword evidence="4" id="KW-0732">Signal</keyword>
<evidence type="ECO:0000256" key="4">
    <source>
        <dbReference type="ARBA" id="ARBA00022729"/>
    </source>
</evidence>
<evidence type="ECO:0000256" key="8">
    <source>
        <dbReference type="ARBA" id="ARBA00023170"/>
    </source>
</evidence>
<evidence type="ECO:0000256" key="2">
    <source>
        <dbReference type="ARBA" id="ARBA00022475"/>
    </source>
</evidence>
<dbReference type="InterPro" id="IPR000337">
    <property type="entry name" value="GPCR_3"/>
</dbReference>
<keyword evidence="5 12" id="KW-1133">Transmembrane helix</keyword>
<organism evidence="14 15">
    <name type="scientific">Acipenser ruthenus</name>
    <name type="common">Sterlet sturgeon</name>
    <dbReference type="NCBI Taxonomy" id="7906"/>
    <lineage>
        <taxon>Eukaryota</taxon>
        <taxon>Metazoa</taxon>
        <taxon>Chordata</taxon>
        <taxon>Craniata</taxon>
        <taxon>Vertebrata</taxon>
        <taxon>Euteleostomi</taxon>
        <taxon>Actinopterygii</taxon>
        <taxon>Chondrostei</taxon>
        <taxon>Acipenseriformes</taxon>
        <taxon>Acipenseridae</taxon>
        <taxon>Acipenser</taxon>
    </lineage>
</organism>
<dbReference type="FunFam" id="2.10.50.30:FF:000004">
    <property type="entry name" value="Taste receptor type 1 member 3-like protein"/>
    <property type="match status" value="1"/>
</dbReference>
<feature type="transmembrane region" description="Helical" evidence="12">
    <location>
        <begin position="618"/>
        <end position="639"/>
    </location>
</feature>
<feature type="transmembrane region" description="Helical" evidence="12">
    <location>
        <begin position="685"/>
        <end position="708"/>
    </location>
</feature>
<dbReference type="InterPro" id="IPR017978">
    <property type="entry name" value="GPCR_3_C"/>
</dbReference>
<protein>
    <submittedName>
        <fullName evidence="14">G-protein coupled receptor family C group 6 member A</fullName>
    </submittedName>
</protein>
<dbReference type="PANTHER" id="PTHR24061">
    <property type="entry name" value="CALCIUM-SENSING RECEPTOR-RELATED"/>
    <property type="match status" value="1"/>
</dbReference>
<dbReference type="InterPro" id="IPR001828">
    <property type="entry name" value="ANF_lig-bd_rcpt"/>
</dbReference>
<comment type="caution">
    <text evidence="14">The sequence shown here is derived from an EMBL/GenBank/DDBJ whole genome shotgun (WGS) entry which is preliminary data.</text>
</comment>
<dbReference type="SUPFAM" id="SSF53822">
    <property type="entry name" value="Periplasmic binding protein-like I"/>
    <property type="match status" value="1"/>
</dbReference>
<evidence type="ECO:0000256" key="3">
    <source>
        <dbReference type="ARBA" id="ARBA00022692"/>
    </source>
</evidence>
<evidence type="ECO:0000256" key="5">
    <source>
        <dbReference type="ARBA" id="ARBA00022989"/>
    </source>
</evidence>
<evidence type="ECO:0000259" key="13">
    <source>
        <dbReference type="PROSITE" id="PS50259"/>
    </source>
</evidence>
<feature type="transmembrane region" description="Helical" evidence="12">
    <location>
        <begin position="461"/>
        <end position="486"/>
    </location>
</feature>
<evidence type="ECO:0000256" key="1">
    <source>
        <dbReference type="ARBA" id="ARBA00004651"/>
    </source>
</evidence>
<comment type="similarity">
    <text evidence="11">Belongs to the G-protein coupled receptor 3 family. TAS1R subfamily.</text>
</comment>
<dbReference type="Gene3D" id="3.40.50.2300">
    <property type="match status" value="2"/>
</dbReference>
<keyword evidence="10" id="KW-0807">Transducer</keyword>
<feature type="transmembrane region" description="Helical" evidence="12">
    <location>
        <begin position="572"/>
        <end position="598"/>
    </location>
</feature>
<evidence type="ECO:0000256" key="9">
    <source>
        <dbReference type="ARBA" id="ARBA00023180"/>
    </source>
</evidence>
<feature type="domain" description="G-protein coupled receptors family 3 profile" evidence="13">
    <location>
        <begin position="461"/>
        <end position="714"/>
    </location>
</feature>
<dbReference type="PANTHER" id="PTHR24061:SF422">
    <property type="entry name" value="G-PROTEIN COUPLED RECEPTORS FAMILY 3 PROFILE DOMAIN-CONTAINING PROTEIN"/>
    <property type="match status" value="1"/>
</dbReference>
<dbReference type="InterPro" id="IPR038550">
    <property type="entry name" value="GPCR_3_9-Cys_sf"/>
</dbReference>
<dbReference type="InterPro" id="IPR028082">
    <property type="entry name" value="Peripla_BP_I"/>
</dbReference>
<keyword evidence="2" id="KW-1003">Cell membrane</keyword>
<dbReference type="InterPro" id="IPR000068">
    <property type="entry name" value="GPCR_3_Ca_sens_rcpt-rel"/>
</dbReference>
<keyword evidence="6" id="KW-0297">G-protein coupled receptor</keyword>
<evidence type="ECO:0000256" key="11">
    <source>
        <dbReference type="ARBA" id="ARBA00038492"/>
    </source>
</evidence>
<keyword evidence="7 12" id="KW-0472">Membrane</keyword>
<dbReference type="GO" id="GO:0005886">
    <property type="term" value="C:plasma membrane"/>
    <property type="evidence" value="ECO:0007669"/>
    <property type="project" value="UniProtKB-SubCell"/>
</dbReference>
<dbReference type="PRINTS" id="PR00248">
    <property type="entry name" value="GPCRMGR"/>
</dbReference>